<keyword evidence="4" id="KW-1185">Reference proteome</keyword>
<feature type="domain" description="HTH LytTR-type" evidence="2">
    <location>
        <begin position="429"/>
        <end position="509"/>
    </location>
</feature>
<dbReference type="GO" id="GO:0003677">
    <property type="term" value="F:DNA binding"/>
    <property type="evidence" value="ECO:0007669"/>
    <property type="project" value="InterPro"/>
</dbReference>
<accession>A0A5B7SXM3</accession>
<dbReference type="SMART" id="SM00850">
    <property type="entry name" value="LytTR"/>
    <property type="match status" value="1"/>
</dbReference>
<dbReference type="Proteomes" id="UP000310017">
    <property type="component" value="Chromosome"/>
</dbReference>
<dbReference type="InterPro" id="IPR046947">
    <property type="entry name" value="LytR-like"/>
</dbReference>
<dbReference type="PANTHER" id="PTHR37299:SF1">
    <property type="entry name" value="STAGE 0 SPORULATION PROTEIN A HOMOLOG"/>
    <property type="match status" value="1"/>
</dbReference>
<dbReference type="OrthoDB" id="2962330at2"/>
<keyword evidence="1" id="KW-0472">Membrane</keyword>
<gene>
    <name evidence="3" type="ORF">FGM00_16545</name>
</gene>
<name>A0A5B7SXM3_9FLAO</name>
<dbReference type="PANTHER" id="PTHR37299">
    <property type="entry name" value="TRANSCRIPTIONAL REGULATOR-RELATED"/>
    <property type="match status" value="1"/>
</dbReference>
<organism evidence="3 4">
    <name type="scientific">Aggregatimonas sangjinii</name>
    <dbReference type="NCBI Taxonomy" id="2583587"/>
    <lineage>
        <taxon>Bacteria</taxon>
        <taxon>Pseudomonadati</taxon>
        <taxon>Bacteroidota</taxon>
        <taxon>Flavobacteriia</taxon>
        <taxon>Flavobacteriales</taxon>
        <taxon>Flavobacteriaceae</taxon>
        <taxon>Aggregatimonas</taxon>
    </lineage>
</organism>
<evidence type="ECO:0000313" key="3">
    <source>
        <dbReference type="EMBL" id="QCX01641.1"/>
    </source>
</evidence>
<dbReference type="AlphaFoldDB" id="A0A5B7SXM3"/>
<proteinExistence type="predicted"/>
<dbReference type="Gene3D" id="2.40.50.1020">
    <property type="entry name" value="LytTr DNA-binding domain"/>
    <property type="match status" value="1"/>
</dbReference>
<dbReference type="GO" id="GO:0000156">
    <property type="term" value="F:phosphorelay response regulator activity"/>
    <property type="evidence" value="ECO:0007669"/>
    <property type="project" value="InterPro"/>
</dbReference>
<evidence type="ECO:0000259" key="2">
    <source>
        <dbReference type="PROSITE" id="PS50930"/>
    </source>
</evidence>
<keyword evidence="1" id="KW-0812">Transmembrane</keyword>
<dbReference type="PROSITE" id="PS50930">
    <property type="entry name" value="HTH_LYTTR"/>
    <property type="match status" value="1"/>
</dbReference>
<dbReference type="RefSeq" id="WP_138853978.1">
    <property type="nucleotide sequence ID" value="NZ_CP040710.1"/>
</dbReference>
<evidence type="ECO:0000256" key="1">
    <source>
        <dbReference type="SAM" id="Phobius"/>
    </source>
</evidence>
<sequence length="509" mass="60301">MSKLFTVIFFLFGFGLMSQQTTDARLEVVGLLKQYKLEDSGKAVDDMEMSFAKMLFEKELDYLKSGKLVYTSELLAGNVSLDLRDSILFRISLAKYHGRKTQPNHTEYFENYLSAYEISTRVGDTILINEALLGLNHYFQRNHIDTLLYRKYVNLLFKYKKDKIDDFWQKYYLLNYKMNTSSFSKEEFKEMEQGFLTLEKNAPEHDYFLGKIQHLIGIFYSYPSDYKRSREYFEKAASTYNSDYYYSNSRKIRTEVSLAITDFKDKAYSLTIEKLENALNNKFVKQDEKLKFIIYDWLAQSYEQFPSQGNRALYYLKMKDSTDDKLKMHAIVQKNREIEIKHEVAKKDKNIKNLQMVNQGLQDRLVTLLPILGILTILAIIIFFLYKKYYRKTTVLETEKSETLQKLDELKNIVIKNHIILKDKTKVYISDLMYIKSDDHYLNVYTSDDKNHFVRGKLSTIREELPPNFIQCHRSYIVNSNFIKRINNDTITLVDKTQVPLSRSFKNKF</sequence>
<dbReference type="Pfam" id="PF04397">
    <property type="entry name" value="LytTR"/>
    <property type="match status" value="1"/>
</dbReference>
<evidence type="ECO:0000313" key="4">
    <source>
        <dbReference type="Proteomes" id="UP000310017"/>
    </source>
</evidence>
<dbReference type="KEGG" id="asag:FGM00_16545"/>
<protein>
    <submittedName>
        <fullName evidence="3">LytTR family transcriptional regulator</fullName>
    </submittedName>
</protein>
<feature type="transmembrane region" description="Helical" evidence="1">
    <location>
        <begin position="365"/>
        <end position="386"/>
    </location>
</feature>
<keyword evidence="1" id="KW-1133">Transmembrane helix</keyword>
<reference evidence="3 4" key="1">
    <citation type="submission" date="2019-05" db="EMBL/GenBank/DDBJ databases">
        <title>Genome sequencing of F202Z8.</title>
        <authorList>
            <person name="Kwon Y.M."/>
        </authorList>
    </citation>
    <scope>NUCLEOTIDE SEQUENCE [LARGE SCALE GENOMIC DNA]</scope>
    <source>
        <strain evidence="3 4">F202Z8</strain>
    </source>
</reference>
<dbReference type="EMBL" id="CP040710">
    <property type="protein sequence ID" value="QCX01641.1"/>
    <property type="molecule type" value="Genomic_DNA"/>
</dbReference>
<dbReference type="InterPro" id="IPR007492">
    <property type="entry name" value="LytTR_DNA-bd_dom"/>
</dbReference>